<name>A0A2B4R6P4_STYPI</name>
<gene>
    <name evidence="1" type="ORF">AWC38_SpisGene24064</name>
</gene>
<proteinExistence type="predicted"/>
<comment type="caution">
    <text evidence="1">The sequence shown here is derived from an EMBL/GenBank/DDBJ whole genome shotgun (WGS) entry which is preliminary data.</text>
</comment>
<reference evidence="2" key="1">
    <citation type="journal article" date="2017" name="bioRxiv">
        <title>Comparative analysis of the genomes of Stylophora pistillata and Acropora digitifera provides evidence for extensive differences between species of corals.</title>
        <authorList>
            <person name="Voolstra C.R."/>
            <person name="Li Y."/>
            <person name="Liew Y.J."/>
            <person name="Baumgarten S."/>
            <person name="Zoccola D."/>
            <person name="Flot J.-F."/>
            <person name="Tambutte S."/>
            <person name="Allemand D."/>
            <person name="Aranda M."/>
        </authorList>
    </citation>
    <scope>NUCLEOTIDE SEQUENCE [LARGE SCALE GENOMIC DNA]</scope>
</reference>
<dbReference type="Proteomes" id="UP000225706">
    <property type="component" value="Unassembled WGS sequence"/>
</dbReference>
<dbReference type="EMBL" id="LSMT01001636">
    <property type="protein sequence ID" value="PFX12037.1"/>
    <property type="molecule type" value="Genomic_DNA"/>
</dbReference>
<accession>A0A2B4R6P4</accession>
<protein>
    <submittedName>
        <fullName evidence="1">Uncharacterized protein</fullName>
    </submittedName>
</protein>
<evidence type="ECO:0000313" key="2">
    <source>
        <dbReference type="Proteomes" id="UP000225706"/>
    </source>
</evidence>
<dbReference type="AlphaFoldDB" id="A0A2B4R6P4"/>
<organism evidence="1 2">
    <name type="scientific">Stylophora pistillata</name>
    <name type="common">Smooth cauliflower coral</name>
    <dbReference type="NCBI Taxonomy" id="50429"/>
    <lineage>
        <taxon>Eukaryota</taxon>
        <taxon>Metazoa</taxon>
        <taxon>Cnidaria</taxon>
        <taxon>Anthozoa</taxon>
        <taxon>Hexacorallia</taxon>
        <taxon>Scleractinia</taxon>
        <taxon>Astrocoeniina</taxon>
        <taxon>Pocilloporidae</taxon>
        <taxon>Stylophora</taxon>
    </lineage>
</organism>
<evidence type="ECO:0000313" key="1">
    <source>
        <dbReference type="EMBL" id="PFX12037.1"/>
    </source>
</evidence>
<sequence>MDDLDKIKSRIHHSILYDSYGSSEDDKNFNKVYNGVMTAFLDFVRYCEDKPPPQRFLCTDSNMFEHLDDNPRRCGVALDDLLRIVEKNADYDDYCRMQRHVNQYIQAYDPTQVEDDDDEQLFKLYADVMKAFLSYTQHCEQLYRKKLVDEQSSSNDDDEMFVASKKTENIKEDDKPEPFPEHLIAINLNS</sequence>
<keyword evidence="2" id="KW-1185">Reference proteome</keyword>